<evidence type="ECO:0000259" key="1">
    <source>
        <dbReference type="PROSITE" id="PS51208"/>
    </source>
</evidence>
<dbReference type="Gene3D" id="2.40.128.130">
    <property type="entry name" value="Autotransporter beta-domain"/>
    <property type="match status" value="1"/>
</dbReference>
<dbReference type="Proteomes" id="UP000224507">
    <property type="component" value="Unassembled WGS sequence"/>
</dbReference>
<evidence type="ECO:0000313" key="3">
    <source>
        <dbReference type="Proteomes" id="UP000224507"/>
    </source>
</evidence>
<feature type="non-terminal residue" evidence="2">
    <location>
        <position position="1"/>
    </location>
</feature>
<feature type="domain" description="Autotransporter" evidence="1">
    <location>
        <begin position="64"/>
        <end position="357"/>
    </location>
</feature>
<comment type="caution">
    <text evidence="2">The sequence shown here is derived from an EMBL/GenBank/DDBJ whole genome shotgun (WGS) entry which is preliminary data.</text>
</comment>
<proteinExistence type="predicted"/>
<dbReference type="Pfam" id="PF03797">
    <property type="entry name" value="Autotransporter"/>
    <property type="match status" value="1"/>
</dbReference>
<accession>A0A2C6C3R7</accession>
<dbReference type="SUPFAM" id="SSF103515">
    <property type="entry name" value="Autotransporter"/>
    <property type="match status" value="1"/>
</dbReference>
<name>A0A2C6C3R7_FUSNP</name>
<evidence type="ECO:0000313" key="2">
    <source>
        <dbReference type="EMBL" id="PHI11061.1"/>
    </source>
</evidence>
<dbReference type="InterPro" id="IPR036709">
    <property type="entry name" value="Autotransporte_beta_dom_sf"/>
</dbReference>
<gene>
    <name evidence="2" type="ORF">CBG56_11205</name>
</gene>
<dbReference type="AlphaFoldDB" id="A0A2C6C3R7"/>
<dbReference type="SMART" id="SM00869">
    <property type="entry name" value="Autotransporter"/>
    <property type="match status" value="1"/>
</dbReference>
<organism evidence="2 3">
    <name type="scientific">Fusobacterium nucleatum subsp. polymorphum</name>
    <name type="common">Fusobacterium polymorphum</name>
    <dbReference type="NCBI Taxonomy" id="76857"/>
    <lineage>
        <taxon>Bacteria</taxon>
        <taxon>Fusobacteriati</taxon>
        <taxon>Fusobacteriota</taxon>
        <taxon>Fusobacteriia</taxon>
        <taxon>Fusobacteriales</taxon>
        <taxon>Fusobacteriaceae</taxon>
        <taxon>Fusobacterium</taxon>
    </lineage>
</organism>
<dbReference type="InterPro" id="IPR005546">
    <property type="entry name" value="Autotransporte_beta"/>
</dbReference>
<protein>
    <recommendedName>
        <fullName evidence="1">Autotransporter domain-containing protein</fullName>
    </recommendedName>
</protein>
<dbReference type="PROSITE" id="PS51208">
    <property type="entry name" value="AUTOTRANSPORTER"/>
    <property type="match status" value="1"/>
</dbReference>
<sequence length="357" mass="40571">LVGLEQRYGVEGIGTKENQVFQKLNGIGKNEEILFYQATDEMMGHQYANVQQRVQATGIILDKEFNYLRDEWRTASKDSNKIKTFGTNGEYKTDTAGVIDYKNHAYGVAYVHENEDIKLGRGTGWYTGIVHNTFKFKDIGRSKEEMLQAKVGLLKSVPFDDNNSLNWTISGDIFVGRNRMHRKFLVVDEIFNAKSKYYTYGIGVRNEIGKEFRLSEGFTLRPYAALKLEYGRVSKIREKSGEIKLEVKQNQYFSVRPEIGAELGFKHYFGMKVLRTTLGVAYENELGRVANGKNKARVVDTTADWFNIRGEKEDRKGNVKFDLNVGVDNTRVGVTANVGYDTKGENLRGGLGLRVIF</sequence>
<reference evidence="2 3" key="1">
    <citation type="submission" date="2017-06" db="EMBL/GenBank/DDBJ databases">
        <title>Draft genome sequence of Fusobacterium nucleatum subsp. polymorphum KCOM 1274 (=ChDC F309).</title>
        <authorList>
            <person name="Kook J.-K."/>
            <person name="Park S.-N."/>
            <person name="Lim Y.K."/>
            <person name="Roh H."/>
        </authorList>
    </citation>
    <scope>NUCLEOTIDE SEQUENCE [LARGE SCALE GENOMIC DNA]</scope>
    <source>
        <strain evidence="3">KCOM 1274 (ChDC F309)</strain>
    </source>
</reference>
<dbReference type="RefSeq" id="WP_143403816.1">
    <property type="nucleotide sequence ID" value="NZ_NIRO01000021.1"/>
</dbReference>
<dbReference type="EMBL" id="NIRO01000021">
    <property type="protein sequence ID" value="PHI11061.1"/>
    <property type="molecule type" value="Genomic_DNA"/>
</dbReference>